<dbReference type="AlphaFoldDB" id="A0A554VQ84"/>
<evidence type="ECO:0000313" key="7">
    <source>
        <dbReference type="EMBL" id="TSE10685.1"/>
    </source>
</evidence>
<feature type="domain" description="RNA polymerase sigma-70 region 2" evidence="5">
    <location>
        <begin position="20"/>
        <end position="85"/>
    </location>
</feature>
<dbReference type="GO" id="GO:0016987">
    <property type="term" value="F:sigma factor activity"/>
    <property type="evidence" value="ECO:0007669"/>
    <property type="project" value="UniProtKB-KW"/>
</dbReference>
<dbReference type="InterPro" id="IPR007627">
    <property type="entry name" value="RNA_pol_sigma70_r2"/>
</dbReference>
<dbReference type="Gene3D" id="1.10.1740.10">
    <property type="match status" value="1"/>
</dbReference>
<name>A0A554VQ84_9FLAO</name>
<proteinExistence type="inferred from homology"/>
<keyword evidence="4" id="KW-0804">Transcription</keyword>
<comment type="similarity">
    <text evidence="1">Belongs to the sigma-70 factor family. ECF subfamily.</text>
</comment>
<evidence type="ECO:0000256" key="4">
    <source>
        <dbReference type="ARBA" id="ARBA00023163"/>
    </source>
</evidence>
<dbReference type="InterPro" id="IPR039425">
    <property type="entry name" value="RNA_pol_sigma-70-like"/>
</dbReference>
<evidence type="ECO:0000256" key="2">
    <source>
        <dbReference type="ARBA" id="ARBA00023015"/>
    </source>
</evidence>
<gene>
    <name evidence="7" type="ORF">FOF46_03640</name>
</gene>
<keyword evidence="3" id="KW-0731">Sigma factor</keyword>
<evidence type="ECO:0000256" key="1">
    <source>
        <dbReference type="ARBA" id="ARBA00010641"/>
    </source>
</evidence>
<dbReference type="Gene3D" id="1.10.10.10">
    <property type="entry name" value="Winged helix-like DNA-binding domain superfamily/Winged helix DNA-binding domain"/>
    <property type="match status" value="1"/>
</dbReference>
<evidence type="ECO:0000259" key="6">
    <source>
        <dbReference type="Pfam" id="PF08281"/>
    </source>
</evidence>
<dbReference type="OrthoDB" id="659855at2"/>
<dbReference type="PANTHER" id="PTHR43133:SF46">
    <property type="entry name" value="RNA POLYMERASE SIGMA-70 FACTOR ECF SUBFAMILY"/>
    <property type="match status" value="1"/>
</dbReference>
<reference evidence="7 8" key="1">
    <citation type="submission" date="2019-07" db="EMBL/GenBank/DDBJ databases">
        <title>The draft genome sequence of Aquimarina algiphila M91.</title>
        <authorList>
            <person name="Meng X."/>
        </authorList>
    </citation>
    <scope>NUCLEOTIDE SEQUENCE [LARGE SCALE GENOMIC DNA]</scope>
    <source>
        <strain evidence="7 8">M91</strain>
    </source>
</reference>
<comment type="caution">
    <text evidence="7">The sequence shown here is derived from an EMBL/GenBank/DDBJ whole genome shotgun (WGS) entry which is preliminary data.</text>
</comment>
<dbReference type="SUPFAM" id="SSF88659">
    <property type="entry name" value="Sigma3 and sigma4 domains of RNA polymerase sigma factors"/>
    <property type="match status" value="1"/>
</dbReference>
<dbReference type="InterPro" id="IPR036388">
    <property type="entry name" value="WH-like_DNA-bd_sf"/>
</dbReference>
<protein>
    <submittedName>
        <fullName evidence="7">Sigma-70 family RNA polymerase sigma factor</fullName>
    </submittedName>
</protein>
<dbReference type="SUPFAM" id="SSF88946">
    <property type="entry name" value="Sigma2 domain of RNA polymerase sigma factors"/>
    <property type="match status" value="1"/>
</dbReference>
<dbReference type="NCBIfam" id="TIGR02937">
    <property type="entry name" value="sigma70-ECF"/>
    <property type="match status" value="1"/>
</dbReference>
<dbReference type="GO" id="GO:0006352">
    <property type="term" value="P:DNA-templated transcription initiation"/>
    <property type="evidence" value="ECO:0007669"/>
    <property type="project" value="InterPro"/>
</dbReference>
<dbReference type="GO" id="GO:0003677">
    <property type="term" value="F:DNA binding"/>
    <property type="evidence" value="ECO:0007669"/>
    <property type="project" value="InterPro"/>
</dbReference>
<dbReference type="InterPro" id="IPR013325">
    <property type="entry name" value="RNA_pol_sigma_r2"/>
</dbReference>
<dbReference type="InterPro" id="IPR013324">
    <property type="entry name" value="RNA_pol_sigma_r3/r4-like"/>
</dbReference>
<evidence type="ECO:0000313" key="8">
    <source>
        <dbReference type="Proteomes" id="UP000318833"/>
    </source>
</evidence>
<dbReference type="EMBL" id="VLNR01000005">
    <property type="protein sequence ID" value="TSE10685.1"/>
    <property type="molecule type" value="Genomic_DNA"/>
</dbReference>
<feature type="domain" description="RNA polymerase sigma factor 70 region 4 type 2" evidence="6">
    <location>
        <begin position="119"/>
        <end position="166"/>
    </location>
</feature>
<keyword evidence="8" id="KW-1185">Reference proteome</keyword>
<evidence type="ECO:0000259" key="5">
    <source>
        <dbReference type="Pfam" id="PF04542"/>
    </source>
</evidence>
<keyword evidence="2" id="KW-0805">Transcription regulation</keyword>
<organism evidence="7 8">
    <name type="scientific">Aquimarina algiphila</name>
    <dbReference type="NCBI Taxonomy" id="2047982"/>
    <lineage>
        <taxon>Bacteria</taxon>
        <taxon>Pseudomonadati</taxon>
        <taxon>Bacteroidota</taxon>
        <taxon>Flavobacteriia</taxon>
        <taxon>Flavobacteriales</taxon>
        <taxon>Flavobacteriaceae</taxon>
        <taxon>Aquimarina</taxon>
    </lineage>
</organism>
<dbReference type="Pfam" id="PF04542">
    <property type="entry name" value="Sigma70_r2"/>
    <property type="match status" value="1"/>
</dbReference>
<dbReference type="Proteomes" id="UP000318833">
    <property type="component" value="Unassembled WGS sequence"/>
</dbReference>
<dbReference type="CDD" id="cd06171">
    <property type="entry name" value="Sigma70_r4"/>
    <property type="match status" value="1"/>
</dbReference>
<dbReference type="PANTHER" id="PTHR43133">
    <property type="entry name" value="RNA POLYMERASE ECF-TYPE SIGMA FACTO"/>
    <property type="match status" value="1"/>
</dbReference>
<accession>A0A554VQ84</accession>
<dbReference type="InterPro" id="IPR013249">
    <property type="entry name" value="RNA_pol_sigma70_r4_t2"/>
</dbReference>
<dbReference type="InterPro" id="IPR014284">
    <property type="entry name" value="RNA_pol_sigma-70_dom"/>
</dbReference>
<evidence type="ECO:0000256" key="3">
    <source>
        <dbReference type="ARBA" id="ARBA00023082"/>
    </source>
</evidence>
<dbReference type="Pfam" id="PF08281">
    <property type="entry name" value="Sigma70_r4_2"/>
    <property type="match status" value="1"/>
</dbReference>
<sequence>MKMPKELQEDVCEEKMFSKIYTKYSKDLYNYLYYKYGESLSPNDKMQDAFIKLLDNCKKVTPSKAKAFVFSVAKNMMLNEIKHQKVVLRHRENKPKEYTNESPEFIIEEKEFLKKYQIALSRLTEDQRVAFLLNKVEGKKHIEIAEMLGVTRKAVENRIYTAYKKLKSEIEGFK</sequence>